<dbReference type="SUPFAM" id="SSF57756">
    <property type="entry name" value="Retrovirus zinc finger-like domains"/>
    <property type="match status" value="1"/>
</dbReference>
<keyword evidence="2" id="KW-0479">Metal-binding</keyword>
<dbReference type="Pfam" id="PF00098">
    <property type="entry name" value="zf-CCHC"/>
    <property type="match status" value="1"/>
</dbReference>
<protein>
    <recommendedName>
        <fullName evidence="4">CCHC-type domain-containing protein</fullName>
    </recommendedName>
</protein>
<keyword evidence="2" id="KW-0862">Zinc</keyword>
<dbReference type="GO" id="GO:0006397">
    <property type="term" value="P:mRNA processing"/>
    <property type="evidence" value="ECO:0007669"/>
    <property type="project" value="UniProtKB-KW"/>
</dbReference>
<evidence type="ECO:0000256" key="2">
    <source>
        <dbReference type="PROSITE-ProRule" id="PRU00047"/>
    </source>
</evidence>
<dbReference type="OrthoDB" id="5598079at2759"/>
<dbReference type="InterPro" id="IPR036875">
    <property type="entry name" value="Znf_CCHC_sf"/>
</dbReference>
<dbReference type="InterPro" id="IPR001878">
    <property type="entry name" value="Znf_CCHC"/>
</dbReference>
<dbReference type="GO" id="GO:0008270">
    <property type="term" value="F:zinc ion binding"/>
    <property type="evidence" value="ECO:0007669"/>
    <property type="project" value="UniProtKB-KW"/>
</dbReference>
<reference evidence="5 6" key="1">
    <citation type="submission" date="2014-02" db="EMBL/GenBank/DDBJ databases">
        <title>Transposable element dynamics among asymbiotic and ectomycorrhizal Amanita fungi.</title>
        <authorList>
            <consortium name="DOE Joint Genome Institute"/>
            <person name="Hess J."/>
            <person name="Skrede I."/>
            <person name="Wolfe B."/>
            <person name="LaButti K."/>
            <person name="Ohm R.A."/>
            <person name="Grigoriev I.V."/>
            <person name="Pringle A."/>
        </authorList>
    </citation>
    <scope>NUCLEOTIDE SEQUENCE [LARGE SCALE GENOMIC DNA]</scope>
    <source>
        <strain evidence="5 6">SKay4041</strain>
    </source>
</reference>
<name>A0A2A9NB75_9AGAR</name>
<dbReference type="InterPro" id="IPR054722">
    <property type="entry name" value="PolX-like_BBD"/>
</dbReference>
<dbReference type="AlphaFoldDB" id="A0A2A9NB75"/>
<feature type="domain" description="CCHC-type" evidence="4">
    <location>
        <begin position="69"/>
        <end position="85"/>
    </location>
</feature>
<keyword evidence="1" id="KW-0507">mRNA processing</keyword>
<dbReference type="PROSITE" id="PS50158">
    <property type="entry name" value="ZF_CCHC"/>
    <property type="match status" value="1"/>
</dbReference>
<evidence type="ECO:0000313" key="6">
    <source>
        <dbReference type="Proteomes" id="UP000242287"/>
    </source>
</evidence>
<organism evidence="5 6">
    <name type="scientific">Amanita thiersii Skay4041</name>
    <dbReference type="NCBI Taxonomy" id="703135"/>
    <lineage>
        <taxon>Eukaryota</taxon>
        <taxon>Fungi</taxon>
        <taxon>Dikarya</taxon>
        <taxon>Basidiomycota</taxon>
        <taxon>Agaricomycotina</taxon>
        <taxon>Agaricomycetes</taxon>
        <taxon>Agaricomycetidae</taxon>
        <taxon>Agaricales</taxon>
        <taxon>Pluteineae</taxon>
        <taxon>Amanitaceae</taxon>
        <taxon>Amanita</taxon>
    </lineage>
</organism>
<evidence type="ECO:0000259" key="4">
    <source>
        <dbReference type="PROSITE" id="PS50158"/>
    </source>
</evidence>
<dbReference type="STRING" id="703135.A0A2A9NB75"/>
<keyword evidence="6" id="KW-1185">Reference proteome</keyword>
<sequence length="197" mass="22209">MSLIRALPDEYAGFTSSLMLLEKLDKDIILQAFKGEESNHQKRIEIASRAYTSAPNAKPKVPFDPKKAKCYFCQEIGHTVRRCPKLKDKREQGGNASNKAERAEETTESAGHASTLCYTSSDTSTNSDWSWNTDTGATSHMTPHRQWFKDYKHYRVPIKLADNSVVYSEGVGNVVFRPNLNGKVGRDIEFTRVLHVP</sequence>
<dbReference type="GO" id="GO:0003676">
    <property type="term" value="F:nucleic acid binding"/>
    <property type="evidence" value="ECO:0007669"/>
    <property type="project" value="InterPro"/>
</dbReference>
<dbReference type="Pfam" id="PF22936">
    <property type="entry name" value="Pol_BBD"/>
    <property type="match status" value="1"/>
</dbReference>
<keyword evidence="2" id="KW-0863">Zinc-finger</keyword>
<proteinExistence type="predicted"/>
<evidence type="ECO:0000256" key="3">
    <source>
        <dbReference type="SAM" id="MobiDB-lite"/>
    </source>
</evidence>
<evidence type="ECO:0000313" key="5">
    <source>
        <dbReference type="EMBL" id="PFH44952.1"/>
    </source>
</evidence>
<gene>
    <name evidence="5" type="ORF">AMATHDRAFT_164431</name>
</gene>
<evidence type="ECO:0000256" key="1">
    <source>
        <dbReference type="ARBA" id="ARBA00022664"/>
    </source>
</evidence>
<accession>A0A2A9NB75</accession>
<feature type="non-terminal residue" evidence="5">
    <location>
        <position position="197"/>
    </location>
</feature>
<feature type="region of interest" description="Disordered" evidence="3">
    <location>
        <begin position="87"/>
        <end position="112"/>
    </location>
</feature>
<dbReference type="EMBL" id="KZ302674">
    <property type="protein sequence ID" value="PFH44952.1"/>
    <property type="molecule type" value="Genomic_DNA"/>
</dbReference>
<dbReference type="Proteomes" id="UP000242287">
    <property type="component" value="Unassembled WGS sequence"/>
</dbReference>
<dbReference type="Gene3D" id="4.10.60.10">
    <property type="entry name" value="Zinc finger, CCHC-type"/>
    <property type="match status" value="1"/>
</dbReference>